<dbReference type="InterPro" id="IPR029058">
    <property type="entry name" value="AB_hydrolase_fold"/>
</dbReference>
<dbReference type="InterPro" id="IPR050300">
    <property type="entry name" value="GDXG_lipolytic_enzyme"/>
</dbReference>
<sequence length="357" mass="37078">MPYDAVTGKRTHPLVADRRPLVAVGSVWAMTAPQHDPAVSITVWITLWTVATEGRLRSGMHLPTAVNRLATRALIAPLLAPTLPVALRRRGLDLVGASLPLPRGTRRDLGTLGGVPTAVVAPPGPLAPHRVLYLHGGGYLVGSSASHRPLLAGLAHATGSAVLAPHYRLAPEHPFPAALDDAYAAWAALRAAGIPARHIAVAGDSAGGGLTMSLLLRLRATGEDLPGSIGLISPWLDLSCTADALTRNVASDAMLDPSWLPDAVTDYAGPHTGAPELLPLDADLAGLPPLHVVAGADEILVDDADTLVERARAAGTPVTYERAPGMWHAFPTLAGLLAEADASLRTLGLALRADCLR</sequence>
<evidence type="ECO:0000259" key="4">
    <source>
        <dbReference type="Pfam" id="PF07859"/>
    </source>
</evidence>
<keyword evidence="2" id="KW-0378">Hydrolase</keyword>
<evidence type="ECO:0000256" key="1">
    <source>
        <dbReference type="ARBA" id="ARBA00010515"/>
    </source>
</evidence>
<evidence type="ECO:0000256" key="3">
    <source>
        <dbReference type="PROSITE-ProRule" id="PRU10038"/>
    </source>
</evidence>
<comment type="caution">
    <text evidence="5">The sequence shown here is derived from an EMBL/GenBank/DDBJ whole genome shotgun (WGS) entry which is preliminary data.</text>
</comment>
<dbReference type="EMBL" id="PHUJ01000003">
    <property type="protein sequence ID" value="PKB30945.1"/>
    <property type="molecule type" value="Genomic_DNA"/>
</dbReference>
<proteinExistence type="inferred from homology"/>
<reference evidence="5 6" key="1">
    <citation type="submission" date="2017-11" db="EMBL/GenBank/DDBJ databases">
        <title>Sequencing the genomes of 1000 actinobacteria strains.</title>
        <authorList>
            <person name="Klenk H.-P."/>
        </authorList>
    </citation>
    <scope>NUCLEOTIDE SEQUENCE [LARGE SCALE GENOMIC DNA]</scope>
    <source>
        <strain evidence="5 6">DSM 44104</strain>
    </source>
</reference>
<gene>
    <name evidence="5" type="ORF">ATL51_2619</name>
</gene>
<dbReference type="PROSITE" id="PS01173">
    <property type="entry name" value="LIPASE_GDXG_HIS"/>
    <property type="match status" value="1"/>
</dbReference>
<dbReference type="InterPro" id="IPR002168">
    <property type="entry name" value="Lipase_GDXG_HIS_AS"/>
</dbReference>
<dbReference type="Gene3D" id="3.40.50.1820">
    <property type="entry name" value="alpha/beta hydrolase"/>
    <property type="match status" value="1"/>
</dbReference>
<dbReference type="SUPFAM" id="SSF53474">
    <property type="entry name" value="alpha/beta-Hydrolases"/>
    <property type="match status" value="1"/>
</dbReference>
<feature type="domain" description="Alpha/beta hydrolase fold-3" evidence="4">
    <location>
        <begin position="131"/>
        <end position="331"/>
    </location>
</feature>
<accession>A0AA44UP75</accession>
<evidence type="ECO:0000313" key="5">
    <source>
        <dbReference type="EMBL" id="PKB30945.1"/>
    </source>
</evidence>
<dbReference type="AlphaFoldDB" id="A0AA44UP75"/>
<dbReference type="PROSITE" id="PS01174">
    <property type="entry name" value="LIPASE_GDXG_SER"/>
    <property type="match status" value="1"/>
</dbReference>
<dbReference type="Pfam" id="PF07859">
    <property type="entry name" value="Abhydrolase_3"/>
    <property type="match status" value="1"/>
</dbReference>
<organism evidence="5 6">
    <name type="scientific">Pseudonocardia alni</name>
    <name type="common">Amycolata alni</name>
    <dbReference type="NCBI Taxonomy" id="33907"/>
    <lineage>
        <taxon>Bacteria</taxon>
        <taxon>Bacillati</taxon>
        <taxon>Actinomycetota</taxon>
        <taxon>Actinomycetes</taxon>
        <taxon>Pseudonocardiales</taxon>
        <taxon>Pseudonocardiaceae</taxon>
        <taxon>Pseudonocardia</taxon>
    </lineage>
</organism>
<comment type="similarity">
    <text evidence="1">Belongs to the 'GDXG' lipolytic enzyme family.</text>
</comment>
<dbReference type="Proteomes" id="UP000232453">
    <property type="component" value="Unassembled WGS sequence"/>
</dbReference>
<dbReference type="PANTHER" id="PTHR48081:SF30">
    <property type="entry name" value="ACETYL-HYDROLASE LIPR-RELATED"/>
    <property type="match status" value="1"/>
</dbReference>
<dbReference type="PANTHER" id="PTHR48081">
    <property type="entry name" value="AB HYDROLASE SUPERFAMILY PROTEIN C4A8.06C"/>
    <property type="match status" value="1"/>
</dbReference>
<evidence type="ECO:0000313" key="6">
    <source>
        <dbReference type="Proteomes" id="UP000232453"/>
    </source>
</evidence>
<dbReference type="InterPro" id="IPR013094">
    <property type="entry name" value="AB_hydrolase_3"/>
</dbReference>
<protein>
    <submittedName>
        <fullName evidence="5">Acetyl esterase/lipase</fullName>
    </submittedName>
</protein>
<name>A0AA44UP75_PSEA5</name>
<dbReference type="InterPro" id="IPR033140">
    <property type="entry name" value="Lipase_GDXG_put_SER_AS"/>
</dbReference>
<dbReference type="GO" id="GO:0004806">
    <property type="term" value="F:triacylglycerol lipase activity"/>
    <property type="evidence" value="ECO:0007669"/>
    <property type="project" value="TreeGrafter"/>
</dbReference>
<evidence type="ECO:0000256" key="2">
    <source>
        <dbReference type="ARBA" id="ARBA00022801"/>
    </source>
</evidence>
<feature type="active site" evidence="3">
    <location>
        <position position="205"/>
    </location>
</feature>